<sequence length="224" mass="23753">MTPRTLRRAVSLVLAGALALTVTACGSGDDGAPASARDRGGDVRRSPDASPSPTPRPEEPGELGAPAKQRPSGDRTKVAQAPVRPRGNALTVRATGADAHLVTPSALGRRWRERSTADEGSRVMSPCHAATFHDVGADRVRLRDFGGPGEAVQAAARFVDHRSALRIERVVRAWERGCAADLDDRDAALGVVRHGRWLAVVEVADVARPDRQVRRALDAAAATF</sequence>
<organism evidence="3 4">
    <name type="scientific">Nocardioides aestuarii</name>
    <dbReference type="NCBI Taxonomy" id="252231"/>
    <lineage>
        <taxon>Bacteria</taxon>
        <taxon>Bacillati</taxon>
        <taxon>Actinomycetota</taxon>
        <taxon>Actinomycetes</taxon>
        <taxon>Propionibacteriales</taxon>
        <taxon>Nocardioidaceae</taxon>
        <taxon>Nocardioides</taxon>
    </lineage>
</organism>
<reference evidence="4" key="1">
    <citation type="journal article" date="2019" name="Int. J. Syst. Evol. Microbiol.">
        <title>The Global Catalogue of Microorganisms (GCM) 10K type strain sequencing project: providing services to taxonomists for standard genome sequencing and annotation.</title>
        <authorList>
            <consortium name="The Broad Institute Genomics Platform"/>
            <consortium name="The Broad Institute Genome Sequencing Center for Infectious Disease"/>
            <person name="Wu L."/>
            <person name="Ma J."/>
        </authorList>
    </citation>
    <scope>NUCLEOTIDE SEQUENCE [LARGE SCALE GENOMIC DNA]</scope>
    <source>
        <strain evidence="4">CGMCC 1.12477</strain>
    </source>
</reference>
<protein>
    <recommendedName>
        <fullName evidence="5">Sensor domain-containing protein</fullName>
    </recommendedName>
</protein>
<evidence type="ECO:0000256" key="2">
    <source>
        <dbReference type="SAM" id="SignalP"/>
    </source>
</evidence>
<dbReference type="RefSeq" id="WP_343919378.1">
    <property type="nucleotide sequence ID" value="NZ_BAAAJT010000002.1"/>
</dbReference>
<keyword evidence="2" id="KW-0732">Signal</keyword>
<gene>
    <name evidence="3" type="ORF">ACFSDE_13825</name>
</gene>
<comment type="caution">
    <text evidence="3">The sequence shown here is derived from an EMBL/GenBank/DDBJ whole genome shotgun (WGS) entry which is preliminary data.</text>
</comment>
<evidence type="ECO:0000313" key="4">
    <source>
        <dbReference type="Proteomes" id="UP001597351"/>
    </source>
</evidence>
<dbReference type="Proteomes" id="UP001597351">
    <property type="component" value="Unassembled WGS sequence"/>
</dbReference>
<name>A0ABW4TQ32_9ACTN</name>
<feature type="chain" id="PRO_5045104310" description="Sensor domain-containing protein" evidence="2">
    <location>
        <begin position="25"/>
        <end position="224"/>
    </location>
</feature>
<feature type="region of interest" description="Disordered" evidence="1">
    <location>
        <begin position="25"/>
        <end position="90"/>
    </location>
</feature>
<keyword evidence="4" id="KW-1185">Reference proteome</keyword>
<feature type="compositionally biased region" description="Basic and acidic residues" evidence="1">
    <location>
        <begin position="36"/>
        <end position="47"/>
    </location>
</feature>
<evidence type="ECO:0008006" key="5">
    <source>
        <dbReference type="Google" id="ProtNLM"/>
    </source>
</evidence>
<dbReference type="PROSITE" id="PS51257">
    <property type="entry name" value="PROKAR_LIPOPROTEIN"/>
    <property type="match status" value="1"/>
</dbReference>
<proteinExistence type="predicted"/>
<dbReference type="EMBL" id="JBHUGD010000003">
    <property type="protein sequence ID" value="MFD1947874.1"/>
    <property type="molecule type" value="Genomic_DNA"/>
</dbReference>
<feature type="signal peptide" evidence="2">
    <location>
        <begin position="1"/>
        <end position="24"/>
    </location>
</feature>
<accession>A0ABW4TQ32</accession>
<evidence type="ECO:0000256" key="1">
    <source>
        <dbReference type="SAM" id="MobiDB-lite"/>
    </source>
</evidence>
<evidence type="ECO:0000313" key="3">
    <source>
        <dbReference type="EMBL" id="MFD1947874.1"/>
    </source>
</evidence>